<proteinExistence type="predicted"/>
<dbReference type="Gene3D" id="3.40.50.620">
    <property type="entry name" value="HUPs"/>
    <property type="match status" value="1"/>
</dbReference>
<reference evidence="15" key="1">
    <citation type="journal article" date="2014" name="Genome Biol. Evol.">
        <title>Pangenome evidence for extensive interdomain horizontal transfer affecting lineage core and shell genes in uncultured planktonic thaumarchaeota and euryarchaeota.</title>
        <authorList>
            <person name="Deschamps P."/>
            <person name="Zivanovic Y."/>
            <person name="Moreira D."/>
            <person name="Rodriguez-Valera F."/>
            <person name="Lopez-Garcia P."/>
        </authorList>
    </citation>
    <scope>NUCLEOTIDE SEQUENCE</scope>
</reference>
<keyword evidence="4" id="KW-0808">Transferase</keyword>
<dbReference type="GO" id="GO:0051539">
    <property type="term" value="F:4 iron, 4 sulfur cluster binding"/>
    <property type="evidence" value="ECO:0007669"/>
    <property type="project" value="UniProtKB-KW"/>
</dbReference>
<dbReference type="GO" id="GO:0002144">
    <property type="term" value="C:cytosolic tRNA wobble base thiouridylase complex"/>
    <property type="evidence" value="ECO:0007669"/>
    <property type="project" value="TreeGrafter"/>
</dbReference>
<keyword evidence="8 13" id="KW-0067">ATP-binding</keyword>
<organism evidence="15">
    <name type="scientific">uncultured marine thaumarchaeote KM3_67_E04</name>
    <dbReference type="NCBI Taxonomy" id="1456236"/>
    <lineage>
        <taxon>Archaea</taxon>
        <taxon>Nitrososphaerota</taxon>
        <taxon>environmental samples</taxon>
    </lineage>
</organism>
<feature type="binding site" evidence="12">
    <location>
        <position position="22"/>
    </location>
    <ligand>
        <name>Zn(2+)</name>
        <dbReference type="ChEBI" id="CHEBI:29105"/>
        <label>1</label>
    </ligand>
</feature>
<feature type="domain" description="tRNA(Ile)-lysidine/2-thiocytidine synthase N-terminal" evidence="14">
    <location>
        <begin position="66"/>
        <end position="255"/>
    </location>
</feature>
<dbReference type="NCBIfam" id="TIGR00269">
    <property type="entry name" value="TIGR00269 family protein"/>
    <property type="match status" value="1"/>
</dbReference>
<dbReference type="PIRSF" id="PIRSF004976">
    <property type="entry name" value="ATPase_YdaO"/>
    <property type="match status" value="1"/>
</dbReference>
<keyword evidence="10" id="KW-0408">Iron</keyword>
<evidence type="ECO:0000256" key="11">
    <source>
        <dbReference type="ARBA" id="ARBA00023014"/>
    </source>
</evidence>
<name>A0A075HKT1_9ARCH</name>
<dbReference type="GO" id="GO:0000049">
    <property type="term" value="F:tRNA binding"/>
    <property type="evidence" value="ECO:0007669"/>
    <property type="project" value="InterPro"/>
</dbReference>
<evidence type="ECO:0000256" key="10">
    <source>
        <dbReference type="ARBA" id="ARBA00023004"/>
    </source>
</evidence>
<dbReference type="InterPro" id="IPR014729">
    <property type="entry name" value="Rossmann-like_a/b/a_fold"/>
</dbReference>
<comment type="cofactor">
    <cofactor evidence="1">
        <name>Mg(2+)</name>
        <dbReference type="ChEBI" id="CHEBI:18420"/>
    </cofactor>
</comment>
<dbReference type="PANTHER" id="PTHR11807:SF12">
    <property type="entry name" value="CYTOPLASMIC TRNA 2-THIOLATION PROTEIN 1"/>
    <property type="match status" value="1"/>
</dbReference>
<feature type="binding site" evidence="12">
    <location>
        <position position="297"/>
    </location>
    <ligand>
        <name>Zn(2+)</name>
        <dbReference type="ChEBI" id="CHEBI:29105"/>
        <label>2</label>
    </ligand>
</feature>
<dbReference type="FunFam" id="3.40.50.620:FF:000174">
    <property type="entry name" value="ATPase, PP-loop superfamily"/>
    <property type="match status" value="1"/>
</dbReference>
<feature type="binding site" evidence="12">
    <location>
        <position position="19"/>
    </location>
    <ligand>
        <name>Zn(2+)</name>
        <dbReference type="ChEBI" id="CHEBI:29105"/>
        <label>1</label>
    </ligand>
</feature>
<evidence type="ECO:0000256" key="7">
    <source>
        <dbReference type="ARBA" id="ARBA00022833"/>
    </source>
</evidence>
<dbReference type="EMBL" id="KF901004">
    <property type="protein sequence ID" value="AIF14573.1"/>
    <property type="molecule type" value="Genomic_DNA"/>
</dbReference>
<evidence type="ECO:0000256" key="1">
    <source>
        <dbReference type="ARBA" id="ARBA00001946"/>
    </source>
</evidence>
<evidence type="ECO:0000256" key="12">
    <source>
        <dbReference type="PIRSR" id="PIRSR004976-50"/>
    </source>
</evidence>
<dbReference type="InterPro" id="IPR035107">
    <property type="entry name" value="tRNA_thiolation_TtcA_Ctu1"/>
</dbReference>
<evidence type="ECO:0000256" key="4">
    <source>
        <dbReference type="ARBA" id="ARBA00022679"/>
    </source>
</evidence>
<dbReference type="SUPFAM" id="SSF52402">
    <property type="entry name" value="Adenine nucleotide alpha hydrolases-like"/>
    <property type="match status" value="1"/>
</dbReference>
<protein>
    <submittedName>
        <fullName evidence="15">PP-loop domain-containing protein</fullName>
    </submittedName>
</protein>
<dbReference type="GO" id="GO:0005524">
    <property type="term" value="F:ATP binding"/>
    <property type="evidence" value="ECO:0007669"/>
    <property type="project" value="UniProtKB-KW"/>
</dbReference>
<feature type="binding site" evidence="13">
    <location>
        <position position="184"/>
    </location>
    <ligand>
        <name>ATP</name>
        <dbReference type="ChEBI" id="CHEBI:30616"/>
    </ligand>
</feature>
<dbReference type="GO" id="GO:0002143">
    <property type="term" value="P:tRNA wobble position uridine thiolation"/>
    <property type="evidence" value="ECO:0007669"/>
    <property type="project" value="TreeGrafter"/>
</dbReference>
<feature type="binding site" evidence="12">
    <location>
        <position position="309"/>
    </location>
    <ligand>
        <name>Zn(2+)</name>
        <dbReference type="ChEBI" id="CHEBI:29105"/>
        <label>2</label>
    </ligand>
</feature>
<feature type="binding site" evidence="12">
    <location>
        <position position="306"/>
    </location>
    <ligand>
        <name>Zn(2+)</name>
        <dbReference type="ChEBI" id="CHEBI:29105"/>
        <label>2</label>
    </ligand>
</feature>
<evidence type="ECO:0000259" key="14">
    <source>
        <dbReference type="Pfam" id="PF01171"/>
    </source>
</evidence>
<accession>A0A075HKT1</accession>
<sequence length="320" mass="36497">MFRKQEDINNKLFKKIVKCDKCENITVYSRKYSGENLCSQCFSNSILRKAAKIISKYKMIKNNELVCVAVSGGKDSLVLLDILNKMSKTHNFRIFAVTIDEGIPGYRDEALKIVENFCTRLEIEHEVFSYKKLFDLTLEESLELRDGDKLSSCSICGTFRRRALDHAAKAINANVIATGHNLDDILQTFLINILSGDAKKIGWMDPDTSSNKVRKIKPLSEIYESEIVFYAFTNDLPFQTEPCPHMNEGIRTEIREFLNSLESNHDGIKNNMYRTILKISQFTNKTIHKEKQMCLVCGNQCTGRICSVCNMLTNLKDGLS</sequence>
<feature type="binding site" evidence="12">
    <location>
        <position position="41"/>
    </location>
    <ligand>
        <name>Zn(2+)</name>
        <dbReference type="ChEBI" id="CHEBI:29105"/>
        <label>1</label>
    </ligand>
</feature>
<dbReference type="GO" id="GO:0046872">
    <property type="term" value="F:metal ion binding"/>
    <property type="evidence" value="ECO:0007669"/>
    <property type="project" value="UniProtKB-KW"/>
</dbReference>
<feature type="binding site" evidence="13">
    <location>
        <position position="99"/>
    </location>
    <ligand>
        <name>ATP</name>
        <dbReference type="ChEBI" id="CHEBI:30616"/>
    </ligand>
</feature>
<keyword evidence="3" id="KW-0004">4Fe-4S</keyword>
<comment type="cofactor">
    <cofactor evidence="2">
        <name>[4Fe-4S] cluster</name>
        <dbReference type="ChEBI" id="CHEBI:49883"/>
    </cofactor>
</comment>
<dbReference type="PANTHER" id="PTHR11807">
    <property type="entry name" value="ATPASES OF THE PP SUPERFAMILY-RELATED"/>
    <property type="match status" value="1"/>
</dbReference>
<evidence type="ECO:0000256" key="2">
    <source>
        <dbReference type="ARBA" id="ARBA00001966"/>
    </source>
</evidence>
<dbReference type="InterPro" id="IPR000541">
    <property type="entry name" value="Ncs6/Tuc1/Ctu1"/>
</dbReference>
<feature type="binding site" evidence="13">
    <location>
        <position position="179"/>
    </location>
    <ligand>
        <name>ATP</name>
        <dbReference type="ChEBI" id="CHEBI:30616"/>
    </ligand>
</feature>
<feature type="binding site" evidence="13">
    <location>
        <position position="75"/>
    </location>
    <ligand>
        <name>ATP</name>
        <dbReference type="ChEBI" id="CHEBI:30616"/>
    </ligand>
</feature>
<evidence type="ECO:0000313" key="15">
    <source>
        <dbReference type="EMBL" id="AIF14573.1"/>
    </source>
</evidence>
<dbReference type="InterPro" id="IPR011063">
    <property type="entry name" value="TilS/TtcA_N"/>
</dbReference>
<evidence type="ECO:0000256" key="3">
    <source>
        <dbReference type="ARBA" id="ARBA00022485"/>
    </source>
</evidence>
<keyword evidence="6 13" id="KW-0547">Nucleotide-binding</keyword>
<evidence type="ECO:0000256" key="9">
    <source>
        <dbReference type="ARBA" id="ARBA00022842"/>
    </source>
</evidence>
<keyword evidence="9" id="KW-0460">Magnesium</keyword>
<dbReference type="Pfam" id="PF01171">
    <property type="entry name" value="ATP_bind_3"/>
    <property type="match status" value="1"/>
</dbReference>
<keyword evidence="7 12" id="KW-0862">Zinc</keyword>
<feature type="binding site" evidence="12">
    <location>
        <position position="294"/>
    </location>
    <ligand>
        <name>Zn(2+)</name>
        <dbReference type="ChEBI" id="CHEBI:29105"/>
        <label>2</label>
    </ligand>
</feature>
<evidence type="ECO:0000256" key="5">
    <source>
        <dbReference type="ARBA" id="ARBA00022723"/>
    </source>
</evidence>
<dbReference type="AlphaFoldDB" id="A0A075HKT1"/>
<feature type="binding site" evidence="13">
    <location>
        <begin position="69"/>
        <end position="71"/>
    </location>
    <ligand>
        <name>ATP</name>
        <dbReference type="ChEBI" id="CHEBI:30616"/>
    </ligand>
</feature>
<keyword evidence="5 12" id="KW-0479">Metal-binding</keyword>
<feature type="binding site" evidence="12">
    <location>
        <position position="38"/>
    </location>
    <ligand>
        <name>Zn(2+)</name>
        <dbReference type="ChEBI" id="CHEBI:29105"/>
        <label>1</label>
    </ligand>
</feature>
<evidence type="ECO:0000256" key="8">
    <source>
        <dbReference type="ARBA" id="ARBA00022840"/>
    </source>
</evidence>
<evidence type="ECO:0000256" key="6">
    <source>
        <dbReference type="ARBA" id="ARBA00022741"/>
    </source>
</evidence>
<keyword evidence="11" id="KW-0411">Iron-sulfur</keyword>
<evidence type="ECO:0000256" key="13">
    <source>
        <dbReference type="PIRSR" id="PIRSR004976-51"/>
    </source>
</evidence>
<dbReference type="GO" id="GO:0016740">
    <property type="term" value="F:transferase activity"/>
    <property type="evidence" value="ECO:0007669"/>
    <property type="project" value="UniProtKB-KW"/>
</dbReference>